<comment type="caution">
    <text evidence="6">The sequence shown here is derived from an EMBL/GenBank/DDBJ whole genome shotgun (WGS) entry which is preliminary data.</text>
</comment>
<feature type="transmembrane region" description="Helical" evidence="5">
    <location>
        <begin position="43"/>
        <end position="64"/>
    </location>
</feature>
<dbReference type="EMBL" id="BAABJP010000001">
    <property type="protein sequence ID" value="GAA5146045.1"/>
    <property type="molecule type" value="Genomic_DNA"/>
</dbReference>
<dbReference type="RefSeq" id="WP_185058738.1">
    <property type="nucleotide sequence ID" value="NZ_BAABJP010000001.1"/>
</dbReference>
<keyword evidence="7" id="KW-1185">Reference proteome</keyword>
<dbReference type="Proteomes" id="UP001428817">
    <property type="component" value="Unassembled WGS sequence"/>
</dbReference>
<evidence type="ECO:0000256" key="3">
    <source>
        <dbReference type="ARBA" id="ARBA00022989"/>
    </source>
</evidence>
<dbReference type="InterPro" id="IPR032808">
    <property type="entry name" value="DoxX"/>
</dbReference>
<organism evidence="6 7">
    <name type="scientific">Pseudonocardia eucalypti</name>
    <dbReference type="NCBI Taxonomy" id="648755"/>
    <lineage>
        <taxon>Bacteria</taxon>
        <taxon>Bacillati</taxon>
        <taxon>Actinomycetota</taxon>
        <taxon>Actinomycetes</taxon>
        <taxon>Pseudonocardiales</taxon>
        <taxon>Pseudonocardiaceae</taxon>
        <taxon>Pseudonocardia</taxon>
    </lineage>
</organism>
<sequence>MFVAYLVVTGLAIAANAFSATCDFIKLERITVAMDQAGVPRGLLPVLGLLKAAGAIGLLVGFAVPVIGTAAAIGLVLFFILAILAHVWAGDRAFGLAAGFLVLAAGTLALGLPYTLSA</sequence>
<name>A0ABP9PG24_9PSEU</name>
<protein>
    <recommendedName>
        <fullName evidence="8">DoxX family protein</fullName>
    </recommendedName>
</protein>
<evidence type="ECO:0000256" key="2">
    <source>
        <dbReference type="ARBA" id="ARBA00022692"/>
    </source>
</evidence>
<evidence type="ECO:0000313" key="6">
    <source>
        <dbReference type="EMBL" id="GAA5146045.1"/>
    </source>
</evidence>
<evidence type="ECO:0000256" key="1">
    <source>
        <dbReference type="ARBA" id="ARBA00004141"/>
    </source>
</evidence>
<dbReference type="Pfam" id="PF13564">
    <property type="entry name" value="DoxX_2"/>
    <property type="match status" value="1"/>
</dbReference>
<evidence type="ECO:0008006" key="8">
    <source>
        <dbReference type="Google" id="ProtNLM"/>
    </source>
</evidence>
<evidence type="ECO:0000313" key="7">
    <source>
        <dbReference type="Proteomes" id="UP001428817"/>
    </source>
</evidence>
<evidence type="ECO:0000256" key="5">
    <source>
        <dbReference type="SAM" id="Phobius"/>
    </source>
</evidence>
<feature type="transmembrane region" description="Helical" evidence="5">
    <location>
        <begin position="95"/>
        <end position="116"/>
    </location>
</feature>
<proteinExistence type="predicted"/>
<reference evidence="7" key="1">
    <citation type="journal article" date="2019" name="Int. J. Syst. Evol. Microbiol.">
        <title>The Global Catalogue of Microorganisms (GCM) 10K type strain sequencing project: providing services to taxonomists for standard genome sequencing and annotation.</title>
        <authorList>
            <consortium name="The Broad Institute Genomics Platform"/>
            <consortium name="The Broad Institute Genome Sequencing Center for Infectious Disease"/>
            <person name="Wu L."/>
            <person name="Ma J."/>
        </authorList>
    </citation>
    <scope>NUCLEOTIDE SEQUENCE [LARGE SCALE GENOMIC DNA]</scope>
    <source>
        <strain evidence="7">JCM 18303</strain>
    </source>
</reference>
<evidence type="ECO:0000256" key="4">
    <source>
        <dbReference type="ARBA" id="ARBA00023136"/>
    </source>
</evidence>
<comment type="subcellular location">
    <subcellularLocation>
        <location evidence="1">Membrane</location>
        <topology evidence="1">Multi-pass membrane protein</topology>
    </subcellularLocation>
</comment>
<gene>
    <name evidence="6" type="ORF">GCM10023321_04880</name>
</gene>
<keyword evidence="4 5" id="KW-0472">Membrane</keyword>
<feature type="transmembrane region" description="Helical" evidence="5">
    <location>
        <begin position="71"/>
        <end position="89"/>
    </location>
</feature>
<accession>A0ABP9PG24</accession>
<keyword evidence="3 5" id="KW-1133">Transmembrane helix</keyword>
<keyword evidence="2 5" id="KW-0812">Transmembrane</keyword>